<dbReference type="WBParaSite" id="HNAJ_0000655201-mRNA-1">
    <property type="protein sequence ID" value="HNAJ_0000655201-mRNA-1"/>
    <property type="gene ID" value="HNAJ_0000655201"/>
</dbReference>
<reference evidence="3" key="1">
    <citation type="submission" date="2017-02" db="UniProtKB">
        <authorList>
            <consortium name="WormBaseParasite"/>
        </authorList>
    </citation>
    <scope>IDENTIFICATION</scope>
</reference>
<protein>
    <submittedName>
        <fullName evidence="3">DUF721 domain-containing protein</fullName>
    </submittedName>
</protein>
<organism evidence="3">
    <name type="scientific">Rodentolepis nana</name>
    <name type="common">Dwarf tapeworm</name>
    <name type="synonym">Hymenolepis nana</name>
    <dbReference type="NCBI Taxonomy" id="102285"/>
    <lineage>
        <taxon>Eukaryota</taxon>
        <taxon>Metazoa</taxon>
        <taxon>Spiralia</taxon>
        <taxon>Lophotrochozoa</taxon>
        <taxon>Platyhelminthes</taxon>
        <taxon>Cestoda</taxon>
        <taxon>Eucestoda</taxon>
        <taxon>Cyclophyllidea</taxon>
        <taxon>Hymenolepididae</taxon>
        <taxon>Rodentolepis</taxon>
    </lineage>
</organism>
<sequence>MFIPKNIVGPKEPGLYFFRSSSLMSSVAKGVPLTFQFLEVIKPKHSIVLILASSNSFLCTSDHKIRDIIEKFVGKLIEVEGTCVKFILLKNCESRPVGLLEVP</sequence>
<dbReference type="EMBL" id="UZAE01007383">
    <property type="protein sequence ID" value="VDO02408.1"/>
    <property type="molecule type" value="Genomic_DNA"/>
</dbReference>
<reference evidence="1 2" key="2">
    <citation type="submission" date="2018-11" db="EMBL/GenBank/DDBJ databases">
        <authorList>
            <consortium name="Pathogen Informatics"/>
        </authorList>
    </citation>
    <scope>NUCLEOTIDE SEQUENCE [LARGE SCALE GENOMIC DNA]</scope>
</reference>
<name>A0A0R3THL1_RODNA</name>
<evidence type="ECO:0000313" key="1">
    <source>
        <dbReference type="EMBL" id="VDO02408.1"/>
    </source>
</evidence>
<dbReference type="AlphaFoldDB" id="A0A0R3THL1"/>
<gene>
    <name evidence="1" type="ORF">HNAJ_LOCUS6548</name>
</gene>
<proteinExistence type="predicted"/>
<evidence type="ECO:0000313" key="3">
    <source>
        <dbReference type="WBParaSite" id="HNAJ_0000655201-mRNA-1"/>
    </source>
</evidence>
<accession>A0A0R3THL1</accession>
<evidence type="ECO:0000313" key="2">
    <source>
        <dbReference type="Proteomes" id="UP000278807"/>
    </source>
</evidence>
<dbReference type="Proteomes" id="UP000278807">
    <property type="component" value="Unassembled WGS sequence"/>
</dbReference>
<keyword evidence="2" id="KW-1185">Reference proteome</keyword>